<dbReference type="InterPro" id="IPR036388">
    <property type="entry name" value="WH-like_DNA-bd_sf"/>
</dbReference>
<evidence type="ECO:0000256" key="1">
    <source>
        <dbReference type="ARBA" id="ARBA00011046"/>
    </source>
</evidence>
<evidence type="ECO:0000313" key="6">
    <source>
        <dbReference type="Proteomes" id="UP001321861"/>
    </source>
</evidence>
<comment type="similarity">
    <text evidence="1">Belongs to the BlaI transcriptional regulatory family.</text>
</comment>
<dbReference type="GO" id="GO:0045892">
    <property type="term" value="P:negative regulation of DNA-templated transcription"/>
    <property type="evidence" value="ECO:0007669"/>
    <property type="project" value="InterPro"/>
</dbReference>
<dbReference type="GO" id="GO:0003677">
    <property type="term" value="F:DNA binding"/>
    <property type="evidence" value="ECO:0007669"/>
    <property type="project" value="UniProtKB-KW"/>
</dbReference>
<name>A0AAU9D6L9_9LACO</name>
<dbReference type="InterPro" id="IPR005650">
    <property type="entry name" value="BlaI_family"/>
</dbReference>
<evidence type="ECO:0000256" key="2">
    <source>
        <dbReference type="ARBA" id="ARBA00023015"/>
    </source>
</evidence>
<evidence type="ECO:0000256" key="4">
    <source>
        <dbReference type="ARBA" id="ARBA00023163"/>
    </source>
</evidence>
<evidence type="ECO:0008006" key="7">
    <source>
        <dbReference type="Google" id="ProtNLM"/>
    </source>
</evidence>
<keyword evidence="6" id="KW-1185">Reference proteome</keyword>
<sequence length="113" mass="13150">MIKRLTPGEEEVMFIIWKASEPLSTRDITNSKDRLNQNVVQSVVRRLLEKKFIKVCGIAHSGPSITRLYKPVIREVEYFSNVVPKDTLKKVVRHYLSKVNDEEELNDLKQILV</sequence>
<dbReference type="Proteomes" id="UP001321861">
    <property type="component" value="Chromosome"/>
</dbReference>
<dbReference type="RefSeq" id="WP_317635863.1">
    <property type="nucleotide sequence ID" value="NZ_AP026802.1"/>
</dbReference>
<keyword evidence="3" id="KW-0238">DNA-binding</keyword>
<organism evidence="5 6">
    <name type="scientific">Xylocopilactobacillus apicola</name>
    <dbReference type="NCBI Taxonomy" id="2932184"/>
    <lineage>
        <taxon>Bacteria</taxon>
        <taxon>Bacillati</taxon>
        <taxon>Bacillota</taxon>
        <taxon>Bacilli</taxon>
        <taxon>Lactobacillales</taxon>
        <taxon>Lactobacillaceae</taxon>
        <taxon>Xylocopilactobacillus</taxon>
    </lineage>
</organism>
<dbReference type="Gene3D" id="1.10.10.10">
    <property type="entry name" value="Winged helix-like DNA-binding domain superfamily/Winged helix DNA-binding domain"/>
    <property type="match status" value="1"/>
</dbReference>
<gene>
    <name evidence="5" type="ORF">XA3_03760</name>
</gene>
<dbReference type="KEGG" id="xap:XA3_03760"/>
<dbReference type="SUPFAM" id="SSF46785">
    <property type="entry name" value="Winged helix' DNA-binding domain"/>
    <property type="match status" value="1"/>
</dbReference>
<dbReference type="AlphaFoldDB" id="A0AAU9D6L9"/>
<dbReference type="InterPro" id="IPR036390">
    <property type="entry name" value="WH_DNA-bd_sf"/>
</dbReference>
<keyword evidence="2" id="KW-0805">Transcription regulation</keyword>
<evidence type="ECO:0000256" key="3">
    <source>
        <dbReference type="ARBA" id="ARBA00023125"/>
    </source>
</evidence>
<dbReference type="EMBL" id="AP026802">
    <property type="protein sequence ID" value="BDR57935.1"/>
    <property type="molecule type" value="Genomic_DNA"/>
</dbReference>
<keyword evidence="4" id="KW-0804">Transcription</keyword>
<proteinExistence type="inferred from homology"/>
<accession>A0AAU9D6L9</accession>
<evidence type="ECO:0000313" key="5">
    <source>
        <dbReference type="EMBL" id="BDR57935.1"/>
    </source>
</evidence>
<reference evidence="5 6" key="1">
    <citation type="journal article" date="2023" name="Microbiol. Spectr.">
        <title>Symbiosis of Carpenter Bees with Uncharacterized Lactic Acid Bacteria Showing NAD Auxotrophy.</title>
        <authorList>
            <person name="Kawasaki S."/>
            <person name="Ozawa K."/>
            <person name="Mori T."/>
            <person name="Yamamoto A."/>
            <person name="Ito M."/>
            <person name="Ohkuma M."/>
            <person name="Sakamoto M."/>
            <person name="Matsutani M."/>
        </authorList>
    </citation>
    <scope>NUCLEOTIDE SEQUENCE [LARGE SCALE GENOMIC DNA]</scope>
    <source>
        <strain evidence="5 6">XA3</strain>
    </source>
</reference>
<dbReference type="Pfam" id="PF03965">
    <property type="entry name" value="Penicillinase_R"/>
    <property type="match status" value="1"/>
</dbReference>
<protein>
    <recommendedName>
        <fullName evidence="7">Penicillinase repressor</fullName>
    </recommendedName>
</protein>